<name>A0A839Z3I7_9SPHN</name>
<gene>
    <name evidence="1" type="ORF">FHS50_001709</name>
</gene>
<keyword evidence="2" id="KW-1185">Reference proteome</keyword>
<sequence>MKFPILAMTALAVTACTTAGYDEAASEKVRLADAEVEKRLTGYSPTGSRSCLPSRPSGSLKFYDNGTVLIQQGGTYYRQELDRGCARAASPHTTIVTEGTYGSMCAGEIVRVVDSTSGGFYGSCALGKWTAWEKSGNDG</sequence>
<dbReference type="AlphaFoldDB" id="A0A839Z3I7"/>
<evidence type="ECO:0000313" key="1">
    <source>
        <dbReference type="EMBL" id="MBB3764647.1"/>
    </source>
</evidence>
<proteinExistence type="predicted"/>
<dbReference type="PROSITE" id="PS51257">
    <property type="entry name" value="PROKAR_LIPOPROTEIN"/>
    <property type="match status" value="1"/>
</dbReference>
<organism evidence="1 2">
    <name type="scientific">Sphingomicrobium lutaoense</name>
    <dbReference type="NCBI Taxonomy" id="515949"/>
    <lineage>
        <taxon>Bacteria</taxon>
        <taxon>Pseudomonadati</taxon>
        <taxon>Pseudomonadota</taxon>
        <taxon>Alphaproteobacteria</taxon>
        <taxon>Sphingomonadales</taxon>
        <taxon>Sphingomonadaceae</taxon>
        <taxon>Sphingomicrobium</taxon>
    </lineage>
</organism>
<evidence type="ECO:0000313" key="2">
    <source>
        <dbReference type="Proteomes" id="UP000578569"/>
    </source>
</evidence>
<protein>
    <recommendedName>
        <fullName evidence="3">Lipoprotein</fullName>
    </recommendedName>
</protein>
<comment type="caution">
    <text evidence="1">The sequence shown here is derived from an EMBL/GenBank/DDBJ whole genome shotgun (WGS) entry which is preliminary data.</text>
</comment>
<dbReference type="Proteomes" id="UP000578569">
    <property type="component" value="Unassembled WGS sequence"/>
</dbReference>
<dbReference type="EMBL" id="JACICF010000002">
    <property type="protein sequence ID" value="MBB3764647.1"/>
    <property type="molecule type" value="Genomic_DNA"/>
</dbReference>
<accession>A0A839Z3I7</accession>
<evidence type="ECO:0008006" key="3">
    <source>
        <dbReference type="Google" id="ProtNLM"/>
    </source>
</evidence>
<dbReference type="RefSeq" id="WP_183934033.1">
    <property type="nucleotide sequence ID" value="NZ_JACICF010000002.1"/>
</dbReference>
<reference evidence="1 2" key="1">
    <citation type="submission" date="2020-08" db="EMBL/GenBank/DDBJ databases">
        <title>Genomic Encyclopedia of Type Strains, Phase IV (KMG-IV): sequencing the most valuable type-strain genomes for metagenomic binning, comparative biology and taxonomic classification.</title>
        <authorList>
            <person name="Goeker M."/>
        </authorList>
    </citation>
    <scope>NUCLEOTIDE SEQUENCE [LARGE SCALE GENOMIC DNA]</scope>
    <source>
        <strain evidence="1 2">DSM 24194</strain>
    </source>
</reference>